<protein>
    <submittedName>
        <fullName evidence="6">Chromo domain-containing protein 2</fullName>
    </submittedName>
</protein>
<evidence type="ECO:0000313" key="6">
    <source>
        <dbReference type="EMBL" id="KAF6836650.1"/>
    </source>
</evidence>
<feature type="compositionally biased region" description="Basic and acidic residues" evidence="4">
    <location>
        <begin position="81"/>
        <end position="96"/>
    </location>
</feature>
<dbReference type="PROSITE" id="PS00598">
    <property type="entry name" value="CHROMO_1"/>
    <property type="match status" value="1"/>
</dbReference>
<feature type="domain" description="Chromo" evidence="5">
    <location>
        <begin position="131"/>
        <end position="193"/>
    </location>
</feature>
<organism evidence="6 7">
    <name type="scientific">Colletotrichum musicola</name>
    <dbReference type="NCBI Taxonomy" id="2175873"/>
    <lineage>
        <taxon>Eukaryota</taxon>
        <taxon>Fungi</taxon>
        <taxon>Dikarya</taxon>
        <taxon>Ascomycota</taxon>
        <taxon>Pezizomycotina</taxon>
        <taxon>Sordariomycetes</taxon>
        <taxon>Hypocreomycetidae</taxon>
        <taxon>Glomerellales</taxon>
        <taxon>Glomerellaceae</taxon>
        <taxon>Colletotrichum</taxon>
        <taxon>Colletotrichum orchidearum species complex</taxon>
    </lineage>
</organism>
<comment type="subunit">
    <text evidence="2">Component of the NuA4 histone acetyltransferase complex.</text>
</comment>
<evidence type="ECO:0000256" key="3">
    <source>
        <dbReference type="ARBA" id="ARBA00023242"/>
    </source>
</evidence>
<feature type="region of interest" description="Disordered" evidence="4">
    <location>
        <begin position="193"/>
        <end position="253"/>
    </location>
</feature>
<feature type="compositionally biased region" description="Acidic residues" evidence="4">
    <location>
        <begin position="116"/>
        <end position="126"/>
    </location>
</feature>
<sequence length="323" mass="35775">QTIACSHFRVSLQTAFALRQPASRRDSRINPLPSANMPRPKTYRSKRATKLIRPSAISDDEQSDVGGDIVVPLNNTRAKSRSAEYRDDVSEAKSDVDIPTVKGDLNGNADGGAAAEGDDEEDDEDLEADEYVVEKILDHQVGEDGTVTFKVKWEGYEKKSDQTWEPEDSLKEGATDILEDYLEKIGGREALFEEKSKAKATKKRGRPAASSTPPAGNKRSRRNGHPADSTPPASATNAKGKGWQLPSGSWEDDVESIDACEDEDTGALIIYLNWKNGQKTKHSTEVVYKRCPQKMLQFYERHIRIVKTEKEVNEAMPAQSPVV</sequence>
<keyword evidence="3" id="KW-0539">Nucleus</keyword>
<dbReference type="GO" id="GO:0000792">
    <property type="term" value="C:heterochromatin"/>
    <property type="evidence" value="ECO:0007669"/>
    <property type="project" value="UniProtKB-ARBA"/>
</dbReference>
<dbReference type="InterPro" id="IPR008251">
    <property type="entry name" value="Chromo_shadow_dom"/>
</dbReference>
<dbReference type="InterPro" id="IPR000953">
    <property type="entry name" value="Chromo/chromo_shadow_dom"/>
</dbReference>
<dbReference type="CDD" id="cd18657">
    <property type="entry name" value="CSD_Swi6"/>
    <property type="match status" value="1"/>
</dbReference>
<reference evidence="6" key="1">
    <citation type="journal article" date="2020" name="Phytopathology">
        <title>Genome Sequence Resources of Colletotrichum truncatum, C. plurivorum, C. musicola, and C. sojae: Four Species Pathogenic to Soybean (Glycine max).</title>
        <authorList>
            <person name="Rogerio F."/>
            <person name="Boufleur T.R."/>
            <person name="Ciampi-Guillardi M."/>
            <person name="Sukno S.A."/>
            <person name="Thon M.R."/>
            <person name="Massola Junior N.S."/>
            <person name="Baroncelli R."/>
        </authorList>
    </citation>
    <scope>NUCLEOTIDE SEQUENCE</scope>
    <source>
        <strain evidence="6">LFN0074</strain>
    </source>
</reference>
<dbReference type="OrthoDB" id="433924at2759"/>
<dbReference type="CDD" id="cd00024">
    <property type="entry name" value="CD_CSD"/>
    <property type="match status" value="1"/>
</dbReference>
<name>A0A8H6KSD2_9PEZI</name>
<dbReference type="InterPro" id="IPR023780">
    <property type="entry name" value="Chromo_domain"/>
</dbReference>
<dbReference type="Gene3D" id="2.40.50.40">
    <property type="match status" value="2"/>
</dbReference>
<feature type="non-terminal residue" evidence="6">
    <location>
        <position position="1"/>
    </location>
</feature>
<evidence type="ECO:0000313" key="7">
    <source>
        <dbReference type="Proteomes" id="UP000639643"/>
    </source>
</evidence>
<proteinExistence type="predicted"/>
<evidence type="ECO:0000256" key="4">
    <source>
        <dbReference type="SAM" id="MobiDB-lite"/>
    </source>
</evidence>
<gene>
    <name evidence="6" type="ORF">CMUS01_05305</name>
</gene>
<comment type="subcellular location">
    <subcellularLocation>
        <location evidence="1">Nucleus</location>
    </subcellularLocation>
</comment>
<accession>A0A8H6KSD2</accession>
<dbReference type="PROSITE" id="PS50013">
    <property type="entry name" value="CHROMO_2"/>
    <property type="match status" value="1"/>
</dbReference>
<dbReference type="InterPro" id="IPR051219">
    <property type="entry name" value="Heterochromatin_chromo-domain"/>
</dbReference>
<evidence type="ECO:0000259" key="5">
    <source>
        <dbReference type="PROSITE" id="PS50013"/>
    </source>
</evidence>
<dbReference type="Pfam" id="PF01393">
    <property type="entry name" value="Chromo_shadow"/>
    <property type="match status" value="1"/>
</dbReference>
<feature type="region of interest" description="Disordered" evidence="4">
    <location>
        <begin position="21"/>
        <end position="44"/>
    </location>
</feature>
<dbReference type="InterPro" id="IPR023779">
    <property type="entry name" value="Chromodomain_CS"/>
</dbReference>
<dbReference type="Pfam" id="PF00385">
    <property type="entry name" value="Chromo"/>
    <property type="match status" value="1"/>
</dbReference>
<dbReference type="Proteomes" id="UP000639643">
    <property type="component" value="Unassembled WGS sequence"/>
</dbReference>
<dbReference type="EMBL" id="WIGM01000156">
    <property type="protein sequence ID" value="KAF6836650.1"/>
    <property type="molecule type" value="Genomic_DNA"/>
</dbReference>
<evidence type="ECO:0000256" key="2">
    <source>
        <dbReference type="ARBA" id="ARBA00011353"/>
    </source>
</evidence>
<feature type="compositionally biased region" description="Low complexity" evidence="4">
    <location>
        <begin position="103"/>
        <end position="115"/>
    </location>
</feature>
<dbReference type="InterPro" id="IPR016197">
    <property type="entry name" value="Chromo-like_dom_sf"/>
</dbReference>
<dbReference type="SMART" id="SM00300">
    <property type="entry name" value="ChSh"/>
    <property type="match status" value="1"/>
</dbReference>
<dbReference type="GO" id="GO:0005634">
    <property type="term" value="C:nucleus"/>
    <property type="evidence" value="ECO:0007669"/>
    <property type="project" value="UniProtKB-SubCell"/>
</dbReference>
<dbReference type="SUPFAM" id="SSF54160">
    <property type="entry name" value="Chromo domain-like"/>
    <property type="match status" value="2"/>
</dbReference>
<dbReference type="PANTHER" id="PTHR22812">
    <property type="entry name" value="CHROMOBOX PROTEIN"/>
    <property type="match status" value="1"/>
</dbReference>
<evidence type="ECO:0000256" key="1">
    <source>
        <dbReference type="ARBA" id="ARBA00004123"/>
    </source>
</evidence>
<dbReference type="GO" id="GO:0006338">
    <property type="term" value="P:chromatin remodeling"/>
    <property type="evidence" value="ECO:0007669"/>
    <property type="project" value="UniProtKB-ARBA"/>
</dbReference>
<dbReference type="SMART" id="SM00298">
    <property type="entry name" value="CHROMO"/>
    <property type="match status" value="1"/>
</dbReference>
<comment type="caution">
    <text evidence="6">The sequence shown here is derived from an EMBL/GenBank/DDBJ whole genome shotgun (WGS) entry which is preliminary data.</text>
</comment>
<feature type="region of interest" description="Disordered" evidence="4">
    <location>
        <begin position="78"/>
        <end position="126"/>
    </location>
</feature>
<keyword evidence="7" id="KW-1185">Reference proteome</keyword>
<dbReference type="AlphaFoldDB" id="A0A8H6KSD2"/>